<feature type="compositionally biased region" description="Basic and acidic residues" evidence="3">
    <location>
        <begin position="647"/>
        <end position="658"/>
    </location>
</feature>
<dbReference type="InterPro" id="IPR051222">
    <property type="entry name" value="PPR/CCM1_RNA-binding"/>
</dbReference>
<gene>
    <name evidence="5" type="ORF">HDU87_002661</name>
</gene>
<feature type="region of interest" description="Disordered" evidence="3">
    <location>
        <begin position="788"/>
        <end position="822"/>
    </location>
</feature>
<accession>A0AAD5TTK1</accession>
<organism evidence="5 6">
    <name type="scientific">Geranomyces variabilis</name>
    <dbReference type="NCBI Taxonomy" id="109894"/>
    <lineage>
        <taxon>Eukaryota</taxon>
        <taxon>Fungi</taxon>
        <taxon>Fungi incertae sedis</taxon>
        <taxon>Chytridiomycota</taxon>
        <taxon>Chytridiomycota incertae sedis</taxon>
        <taxon>Chytridiomycetes</taxon>
        <taxon>Spizellomycetales</taxon>
        <taxon>Powellomycetaceae</taxon>
        <taxon>Geranomyces</taxon>
    </lineage>
</organism>
<name>A0AAD5TTK1_9FUNG</name>
<dbReference type="Pfam" id="PF17177">
    <property type="entry name" value="PPR_long"/>
    <property type="match status" value="1"/>
</dbReference>
<dbReference type="AlphaFoldDB" id="A0AAD5TTK1"/>
<feature type="repeat" description="PPR" evidence="2">
    <location>
        <begin position="213"/>
        <end position="247"/>
    </location>
</feature>
<dbReference type="PANTHER" id="PTHR47942">
    <property type="entry name" value="TETRATRICOPEPTIDE REPEAT (TPR)-LIKE SUPERFAMILY PROTEIN-RELATED"/>
    <property type="match status" value="1"/>
</dbReference>
<dbReference type="EMBL" id="JADGJQ010000002">
    <property type="protein sequence ID" value="KAJ3185095.1"/>
    <property type="molecule type" value="Genomic_DNA"/>
</dbReference>
<evidence type="ECO:0000256" key="3">
    <source>
        <dbReference type="SAM" id="MobiDB-lite"/>
    </source>
</evidence>
<feature type="region of interest" description="Disordered" evidence="3">
    <location>
        <begin position="48"/>
        <end position="83"/>
    </location>
</feature>
<dbReference type="InterPro" id="IPR033443">
    <property type="entry name" value="PROP1-like_PPR_dom"/>
</dbReference>
<feature type="repeat" description="PPR" evidence="2">
    <location>
        <begin position="283"/>
        <end position="317"/>
    </location>
</feature>
<evidence type="ECO:0000259" key="4">
    <source>
        <dbReference type="Pfam" id="PF17177"/>
    </source>
</evidence>
<feature type="repeat" description="PPR" evidence="2">
    <location>
        <begin position="248"/>
        <end position="282"/>
    </location>
</feature>
<keyword evidence="6" id="KW-1185">Reference proteome</keyword>
<dbReference type="Gene3D" id="1.25.40.10">
    <property type="entry name" value="Tetratricopeptide repeat domain"/>
    <property type="match status" value="2"/>
</dbReference>
<feature type="compositionally biased region" description="Basic residues" evidence="3">
    <location>
        <begin position="788"/>
        <end position="804"/>
    </location>
</feature>
<dbReference type="Pfam" id="PF13812">
    <property type="entry name" value="PPR_3"/>
    <property type="match status" value="1"/>
</dbReference>
<evidence type="ECO:0000256" key="1">
    <source>
        <dbReference type="ARBA" id="ARBA00022737"/>
    </source>
</evidence>
<comment type="caution">
    <text evidence="5">The sequence shown here is derived from an EMBL/GenBank/DDBJ whole genome shotgun (WGS) entry which is preliminary data.</text>
</comment>
<dbReference type="Proteomes" id="UP001212152">
    <property type="component" value="Unassembled WGS sequence"/>
</dbReference>
<evidence type="ECO:0000313" key="6">
    <source>
        <dbReference type="Proteomes" id="UP001212152"/>
    </source>
</evidence>
<dbReference type="InterPro" id="IPR002885">
    <property type="entry name" value="PPR_rpt"/>
</dbReference>
<feature type="repeat" description="PPR" evidence="2">
    <location>
        <begin position="353"/>
        <end position="388"/>
    </location>
</feature>
<keyword evidence="1" id="KW-0677">Repeat</keyword>
<evidence type="ECO:0000313" key="5">
    <source>
        <dbReference type="EMBL" id="KAJ3185095.1"/>
    </source>
</evidence>
<dbReference type="InterPro" id="IPR011990">
    <property type="entry name" value="TPR-like_helical_dom_sf"/>
</dbReference>
<feature type="region of interest" description="Disordered" evidence="3">
    <location>
        <begin position="632"/>
        <end position="658"/>
    </location>
</feature>
<dbReference type="NCBIfam" id="TIGR00756">
    <property type="entry name" value="PPR"/>
    <property type="match status" value="4"/>
</dbReference>
<feature type="repeat" description="PPR" evidence="2">
    <location>
        <begin position="318"/>
        <end position="352"/>
    </location>
</feature>
<dbReference type="PROSITE" id="PS51375">
    <property type="entry name" value="PPR"/>
    <property type="match status" value="5"/>
</dbReference>
<reference evidence="5" key="1">
    <citation type="submission" date="2020-05" db="EMBL/GenBank/DDBJ databases">
        <title>Phylogenomic resolution of chytrid fungi.</title>
        <authorList>
            <person name="Stajich J.E."/>
            <person name="Amses K."/>
            <person name="Simmons R."/>
            <person name="Seto K."/>
            <person name="Myers J."/>
            <person name="Bonds A."/>
            <person name="Quandt C.A."/>
            <person name="Barry K."/>
            <person name="Liu P."/>
            <person name="Grigoriev I."/>
            <person name="Longcore J.E."/>
            <person name="James T.Y."/>
        </authorList>
    </citation>
    <scope>NUCLEOTIDE SEQUENCE</scope>
    <source>
        <strain evidence="5">JEL0379</strain>
    </source>
</reference>
<dbReference type="PANTHER" id="PTHR47942:SF63">
    <property type="entry name" value="PENTATRICOPEPTIDE REPEAT-CONTAINING PROTEIN"/>
    <property type="match status" value="1"/>
</dbReference>
<evidence type="ECO:0000256" key="2">
    <source>
        <dbReference type="PROSITE-ProRule" id="PRU00708"/>
    </source>
</evidence>
<feature type="domain" description="PROP1-like PPR" evidence="4">
    <location>
        <begin position="292"/>
        <end position="410"/>
    </location>
</feature>
<proteinExistence type="predicted"/>
<protein>
    <recommendedName>
        <fullName evidence="4">PROP1-like PPR domain-containing protein</fullName>
    </recommendedName>
</protein>
<sequence>MATLAQSLRSARRPTFCPGCGRDARYLPIQAPRPFAVGSALLDAQQQRRQYNAATKRSGKQARLPFSKPKSRQAGPGDQADGSLVLLNDARRGEATEMEKALDVPVEDADVEDLYSALNEPLASATLIGPGAAASLKLDPDYLRSLQLKFSDAGSKVGHSVEELRNRALELTKQRAPSVADFTQVIHVNGLLKRPVEAQAAFDLIAKSGLKPDLIAHNHLMDAYRRVDDLDKIVEIFQQLETNNLDPDVVSYGIIIDACVRQRDLAAAFRLYERMGKMKIPATQPIFTSLIKGCLQANDPTRAWKTFDYMREKLFSPDAITYSLMIHACSKTQDAERALDLFQEMAGRGLSPTDVTFTALIQACGSRADYYNEAFELLGQMAAEGFIPNLQTYNVLMKAAATQADVTRARLIWNDLMDRVDSEDQDASGGITGSALTPNLRTYMALFGCYSHAIAKARRRKHETPSEGDVDEHQSRQLTLEASEAYGESTPATFQHEEPVTAEPAEPTHAVQLVADAEKAPRLVSTSTHPRELLIEAETTWSYLKRSNAVPITSELLDAYLEVLCSNPTNTKALEKALTHYTTAYIDHAPSGHARNNLLAAVTRSKKAMAEHGARVWADLLEWDAAREAAMEEESAAAANGGSPGGKLHEREKEARRKLEGRGKAVMLKNFIRVVNGLTRIDDLCGALDTLEASLKFRHEGYLPQIHFTDVWALVTRAQDLAEDGKLKTAQRLIELCPRPSAVAADSPATSAAAALNDVRMKLKMKSVGGGWWGWEALGVDDRTLRRAKSRKVNRVQSKKTAKIVKRETKSSWRPAPPADSA</sequence>